<dbReference type="InterPro" id="IPR050237">
    <property type="entry name" value="ATP-dep_AMP-bd_enzyme"/>
</dbReference>
<dbReference type="InterPro" id="IPR045851">
    <property type="entry name" value="AMP-bd_C_sf"/>
</dbReference>
<evidence type="ECO:0000256" key="6">
    <source>
        <dbReference type="ARBA" id="ARBA00039545"/>
    </source>
</evidence>
<dbReference type="AlphaFoldDB" id="A0AAW9RFA0"/>
<name>A0AAW9RFA0_9HYPH</name>
<sequence length="560" mass="61260">MTGRPFAWEKSYPPGISWDAPVQTSSIPELFDRAVADYGPRRATEYRGVPLTYGDYGRLVDEAAASLLRDGIGRDTTLAVYLPNTPWHPVAFFGGLKTGARLVMLSPLDAERELAWKLRDSGARTLITTDLGELLPMACRLLADGHLDKVIVGGDTAWGAPPVPLAPIPDDPAIVRWSDYVLGAEPPSAWPRIDPDDIALLQYTGGTTGRPKGAILTHANLTAATSIYETWFEAQKLSKPGEDRVVCVLPLFHIYALTTILLRQFRAGNEILLRPRFDVDTSIRDIEERRATVFLGVPTMWIAIANAPGIEDRDLSSLRYCGSGGAPLPVESARRFRRLTGLKLLGGWGMTETSPAGTNLPADGPDKPGSIGVPMPGIEVDVVALDDSTRVLPAGETGELRIRGPNVTRGYWNRPEETAAAFVDGRFLTGDIGYMDDDGFFFIVDRKKDMILSGGFNVYPQVIEQAIYEHPAVAEVLVIGVADDYRGESAKAFVTLRPGSASFTLAELQDFLADRIGRHEMPRELEFRDALPRTAVGKLSKIALRDEERQKRRVATHTAG</sequence>
<evidence type="ECO:0000256" key="7">
    <source>
        <dbReference type="ARBA" id="ARBA00042773"/>
    </source>
</evidence>
<dbReference type="Gene3D" id="3.30.300.30">
    <property type="match status" value="1"/>
</dbReference>
<comment type="subcellular location">
    <subcellularLocation>
        <location evidence="1">Membrane</location>
        <topology evidence="1">Peripheral membrane protein</topology>
    </subcellularLocation>
</comment>
<dbReference type="InterPro" id="IPR042099">
    <property type="entry name" value="ANL_N_sf"/>
</dbReference>
<keyword evidence="4" id="KW-0472">Membrane</keyword>
<dbReference type="InterPro" id="IPR020845">
    <property type="entry name" value="AMP-binding_CS"/>
</dbReference>
<dbReference type="EMBL" id="JAZHOF010000004">
    <property type="protein sequence ID" value="MEJ8572307.1"/>
    <property type="molecule type" value="Genomic_DNA"/>
</dbReference>
<dbReference type="PROSITE" id="PS00455">
    <property type="entry name" value="AMP_BINDING"/>
    <property type="match status" value="1"/>
</dbReference>
<dbReference type="CDD" id="cd05936">
    <property type="entry name" value="FC-FACS_FadD_like"/>
    <property type="match status" value="1"/>
</dbReference>
<dbReference type="InterPro" id="IPR025110">
    <property type="entry name" value="AMP-bd_C"/>
</dbReference>
<dbReference type="PANTHER" id="PTHR43767:SF8">
    <property type="entry name" value="LONG-CHAIN-FATTY-ACID--COA LIGASE"/>
    <property type="match status" value="1"/>
</dbReference>
<accession>A0AAW9RFA0</accession>
<evidence type="ECO:0000256" key="2">
    <source>
        <dbReference type="ARBA" id="ARBA00005005"/>
    </source>
</evidence>
<dbReference type="RefSeq" id="WP_340329995.1">
    <property type="nucleotide sequence ID" value="NZ_JAZHOF010000004.1"/>
</dbReference>
<dbReference type="InterPro" id="IPR017618">
    <property type="entry name" value="Dicarboxylate-CoA_ligase_PimA"/>
</dbReference>
<evidence type="ECO:0000313" key="11">
    <source>
        <dbReference type="Proteomes" id="UP001378188"/>
    </source>
</evidence>
<gene>
    <name evidence="10" type="primary">pimA</name>
    <name evidence="10" type="ORF">V3328_12530</name>
</gene>
<comment type="pathway">
    <text evidence="2">Lipid metabolism; fatty acid beta-oxidation.</text>
</comment>
<evidence type="ECO:0000256" key="1">
    <source>
        <dbReference type="ARBA" id="ARBA00004170"/>
    </source>
</evidence>
<dbReference type="Gene3D" id="3.40.50.12780">
    <property type="entry name" value="N-terminal domain of ligase-like"/>
    <property type="match status" value="1"/>
</dbReference>
<dbReference type="Pfam" id="PF00501">
    <property type="entry name" value="AMP-binding"/>
    <property type="match status" value="1"/>
</dbReference>
<evidence type="ECO:0000256" key="3">
    <source>
        <dbReference type="ARBA" id="ARBA00022598"/>
    </source>
</evidence>
<keyword evidence="3 10" id="KW-0436">Ligase</keyword>
<evidence type="ECO:0000259" key="9">
    <source>
        <dbReference type="Pfam" id="PF13193"/>
    </source>
</evidence>
<feature type="domain" description="AMP-dependent synthetase/ligase" evidence="8">
    <location>
        <begin position="31"/>
        <end position="412"/>
    </location>
</feature>
<reference evidence="10 11" key="1">
    <citation type="submission" date="2024-02" db="EMBL/GenBank/DDBJ databases">
        <title>Genome analysis and characterization of Microbaculum marinisediminis sp. nov., isolated from marine sediment.</title>
        <authorList>
            <person name="Du Z.-J."/>
            <person name="Ye Y.-Q."/>
            <person name="Zhang Z.-R."/>
            <person name="Yuan S.-M."/>
            <person name="Zhang X.-Y."/>
        </authorList>
    </citation>
    <scope>NUCLEOTIDE SEQUENCE [LARGE SCALE GENOMIC DNA]</scope>
    <source>
        <strain evidence="10 11">SDUM1044001</strain>
    </source>
</reference>
<proteinExistence type="predicted"/>
<keyword evidence="11" id="KW-1185">Reference proteome</keyword>
<comment type="caution">
    <text evidence="10">The sequence shown here is derived from an EMBL/GenBank/DDBJ whole genome shotgun (WGS) entry which is preliminary data.</text>
</comment>
<protein>
    <recommendedName>
        <fullName evidence="6">Long-chain-fatty-acid--CoA ligase</fullName>
        <ecNumber evidence="5">6.2.1.3</ecNumber>
    </recommendedName>
    <alternativeName>
        <fullName evidence="7">Long-chain acyl-CoA synthetase</fullName>
    </alternativeName>
</protein>
<evidence type="ECO:0000259" key="8">
    <source>
        <dbReference type="Pfam" id="PF00501"/>
    </source>
</evidence>
<dbReference type="InterPro" id="IPR000873">
    <property type="entry name" value="AMP-dep_synth/lig_dom"/>
</dbReference>
<dbReference type="NCBIfam" id="TIGR03205">
    <property type="entry name" value="pimA"/>
    <property type="match status" value="1"/>
</dbReference>
<dbReference type="EC" id="6.2.1.3" evidence="5"/>
<dbReference type="GO" id="GO:0016020">
    <property type="term" value="C:membrane"/>
    <property type="evidence" value="ECO:0007669"/>
    <property type="project" value="UniProtKB-SubCell"/>
</dbReference>
<organism evidence="10 11">
    <name type="scientific">Microbaculum marinum</name>
    <dbReference type="NCBI Taxonomy" id="1764581"/>
    <lineage>
        <taxon>Bacteria</taxon>
        <taxon>Pseudomonadati</taxon>
        <taxon>Pseudomonadota</taxon>
        <taxon>Alphaproteobacteria</taxon>
        <taxon>Hyphomicrobiales</taxon>
        <taxon>Tepidamorphaceae</taxon>
        <taxon>Microbaculum</taxon>
    </lineage>
</organism>
<evidence type="ECO:0000313" key="10">
    <source>
        <dbReference type="EMBL" id="MEJ8572307.1"/>
    </source>
</evidence>
<dbReference type="Pfam" id="PF13193">
    <property type="entry name" value="AMP-binding_C"/>
    <property type="match status" value="1"/>
</dbReference>
<dbReference type="Proteomes" id="UP001378188">
    <property type="component" value="Unassembled WGS sequence"/>
</dbReference>
<feature type="domain" description="AMP-binding enzyme C-terminal" evidence="9">
    <location>
        <begin position="463"/>
        <end position="538"/>
    </location>
</feature>
<evidence type="ECO:0000256" key="5">
    <source>
        <dbReference type="ARBA" id="ARBA00026121"/>
    </source>
</evidence>
<dbReference type="PANTHER" id="PTHR43767">
    <property type="entry name" value="LONG-CHAIN-FATTY-ACID--COA LIGASE"/>
    <property type="match status" value="1"/>
</dbReference>
<dbReference type="GO" id="GO:0004467">
    <property type="term" value="F:long-chain fatty acid-CoA ligase activity"/>
    <property type="evidence" value="ECO:0007669"/>
    <property type="project" value="UniProtKB-EC"/>
</dbReference>
<dbReference type="SUPFAM" id="SSF56801">
    <property type="entry name" value="Acetyl-CoA synthetase-like"/>
    <property type="match status" value="1"/>
</dbReference>
<evidence type="ECO:0000256" key="4">
    <source>
        <dbReference type="ARBA" id="ARBA00023136"/>
    </source>
</evidence>